<evidence type="ECO:0000313" key="3">
    <source>
        <dbReference type="Proteomes" id="UP000886595"/>
    </source>
</evidence>
<comment type="caution">
    <text evidence="2">The sequence shown here is derived from an EMBL/GenBank/DDBJ whole genome shotgun (WGS) entry which is preliminary data.</text>
</comment>
<dbReference type="PANTHER" id="PTHR33127">
    <property type="entry name" value="TRANSMEMBRANE PROTEIN"/>
    <property type="match status" value="1"/>
</dbReference>
<dbReference type="Proteomes" id="UP000886595">
    <property type="component" value="Unassembled WGS sequence"/>
</dbReference>
<name>A0A8X7WGU5_BRACI</name>
<keyword evidence="3" id="KW-1185">Reference proteome</keyword>
<dbReference type="EMBL" id="JAAMPC010000001">
    <property type="protein sequence ID" value="KAG2330554.1"/>
    <property type="molecule type" value="Genomic_DNA"/>
</dbReference>
<dbReference type="SMART" id="SM00256">
    <property type="entry name" value="FBOX"/>
    <property type="match status" value="1"/>
</dbReference>
<dbReference type="SUPFAM" id="SSF81383">
    <property type="entry name" value="F-box domain"/>
    <property type="match status" value="1"/>
</dbReference>
<dbReference type="Pfam" id="PF12937">
    <property type="entry name" value="F-box-like"/>
    <property type="match status" value="1"/>
</dbReference>
<accession>A0A8X7WGU5</accession>
<dbReference type="Gene3D" id="1.20.1280.50">
    <property type="match status" value="1"/>
</dbReference>
<evidence type="ECO:0000313" key="2">
    <source>
        <dbReference type="EMBL" id="KAG2330554.1"/>
    </source>
</evidence>
<dbReference type="OrthoDB" id="1863935at2759"/>
<dbReference type="InterPro" id="IPR036047">
    <property type="entry name" value="F-box-like_dom_sf"/>
</dbReference>
<dbReference type="InterPro" id="IPR005174">
    <property type="entry name" value="KIB1-4_b-propeller"/>
</dbReference>
<dbReference type="AlphaFoldDB" id="A0A8X7WGU5"/>
<feature type="domain" description="F-box" evidence="1">
    <location>
        <begin position="39"/>
        <end position="85"/>
    </location>
</feature>
<dbReference type="InterPro" id="IPR001810">
    <property type="entry name" value="F-box_dom"/>
</dbReference>
<organism evidence="2 3">
    <name type="scientific">Brassica carinata</name>
    <name type="common">Ethiopian mustard</name>
    <name type="synonym">Abyssinian cabbage</name>
    <dbReference type="NCBI Taxonomy" id="52824"/>
    <lineage>
        <taxon>Eukaryota</taxon>
        <taxon>Viridiplantae</taxon>
        <taxon>Streptophyta</taxon>
        <taxon>Embryophyta</taxon>
        <taxon>Tracheophyta</taxon>
        <taxon>Spermatophyta</taxon>
        <taxon>Magnoliopsida</taxon>
        <taxon>eudicotyledons</taxon>
        <taxon>Gunneridae</taxon>
        <taxon>Pentapetalae</taxon>
        <taxon>rosids</taxon>
        <taxon>malvids</taxon>
        <taxon>Brassicales</taxon>
        <taxon>Brassicaceae</taxon>
        <taxon>Brassiceae</taxon>
        <taxon>Brassica</taxon>
    </lineage>
</organism>
<evidence type="ECO:0000259" key="1">
    <source>
        <dbReference type="PROSITE" id="PS50181"/>
    </source>
</evidence>
<reference evidence="2 3" key="1">
    <citation type="submission" date="2020-02" db="EMBL/GenBank/DDBJ databases">
        <authorList>
            <person name="Ma Q."/>
            <person name="Huang Y."/>
            <person name="Song X."/>
            <person name="Pei D."/>
        </authorList>
    </citation>
    <scope>NUCLEOTIDE SEQUENCE [LARGE SCALE GENOMIC DNA]</scope>
    <source>
        <strain evidence="2">Sxm20200214</strain>
        <tissue evidence="2">Leaf</tissue>
    </source>
</reference>
<gene>
    <name evidence="2" type="ORF">Bca52824_001734</name>
</gene>
<protein>
    <recommendedName>
        <fullName evidence="1">F-box domain-containing protein</fullName>
    </recommendedName>
</protein>
<dbReference type="PROSITE" id="PS50181">
    <property type="entry name" value="FBOX"/>
    <property type="match status" value="1"/>
</dbReference>
<sequence>MVAKATPHILVRWFNVVYLNVYRSKEDVNNNNGTSSNSVLTFYDLPSCLLELILSYLLLKDNIRASAVCKAWRKAAEYVRVVEKHPWIISIPYSGNVIDLFDPLQWKRYTLNLPEIAGSLVYYSKDGWLLMRRSSLVDFFFFNPYTRELISLPKYNLSFEEIAFSSAPTSGTCVSVALNFFLKYCLVLSICYPGATEWITMEFPFSLDFDPSLHSTIVYANDRFYYFVGGILFDFEPASRTLNHQAWDEHRRPHSNNVGWSYHRTMIYLMERKGEFFLMYTCGRLTPMVYKLVSSKWKEISNDTLDGLTIFASIYSSETRMDVLGMRNRVYLAKLGSYGMECEFYSFHEGIHYPRQLLKPLTVSQRLDELCLAQNLWIEPPPSIDGLDFKLRKGKAKVTIED</sequence>
<dbReference type="PANTHER" id="PTHR33127:SF28">
    <property type="entry name" value="CDC68-LIKE PROTEIN-RELATED"/>
    <property type="match status" value="1"/>
</dbReference>
<dbReference type="Pfam" id="PF03478">
    <property type="entry name" value="Beta-prop_KIB1-4"/>
    <property type="match status" value="1"/>
</dbReference>
<proteinExistence type="predicted"/>